<dbReference type="Pfam" id="PF20736">
    <property type="entry name" value="Glyco_hydro127M"/>
    <property type="match status" value="1"/>
</dbReference>
<feature type="domain" description="DUF4986" evidence="9">
    <location>
        <begin position="582"/>
        <end position="642"/>
    </location>
</feature>
<evidence type="ECO:0000313" key="12">
    <source>
        <dbReference type="EMBL" id="RGN39254.1"/>
    </source>
</evidence>
<evidence type="ECO:0000256" key="5">
    <source>
        <dbReference type="SAM" id="SignalP"/>
    </source>
</evidence>
<dbReference type="Pfam" id="PF00703">
    <property type="entry name" value="Glyco_hydro_2"/>
    <property type="match status" value="1"/>
</dbReference>
<feature type="signal peptide" evidence="5">
    <location>
        <begin position="1"/>
        <end position="19"/>
    </location>
</feature>
<evidence type="ECO:0000259" key="6">
    <source>
        <dbReference type="Pfam" id="PF00703"/>
    </source>
</evidence>
<dbReference type="PANTHER" id="PTHR31151">
    <property type="entry name" value="PROLINE-TRNA LIGASE (DUF1680)"/>
    <property type="match status" value="1"/>
</dbReference>
<comment type="similarity">
    <text evidence="1">Belongs to the glycosyl hydrolase 2 family.</text>
</comment>
<evidence type="ECO:0000256" key="1">
    <source>
        <dbReference type="ARBA" id="ARBA00007401"/>
    </source>
</evidence>
<feature type="domain" description="Non-reducing end beta-L-arabinofuranosidase-like GH127 middle" evidence="11">
    <location>
        <begin position="443"/>
        <end position="535"/>
    </location>
</feature>
<dbReference type="Pfam" id="PF02837">
    <property type="entry name" value="Glyco_hydro_2_N"/>
    <property type="match status" value="1"/>
</dbReference>
<feature type="domain" description="Glycoside hydrolase family 2 immunoglobulin-like beta-sandwich" evidence="6">
    <location>
        <begin position="1007"/>
        <end position="1101"/>
    </location>
</feature>
<evidence type="ECO:0000259" key="7">
    <source>
        <dbReference type="Pfam" id="PF02837"/>
    </source>
</evidence>
<keyword evidence="2" id="KW-0378">Hydrolase</keyword>
<dbReference type="InterPro" id="IPR008928">
    <property type="entry name" value="6-hairpin_glycosidase_sf"/>
</dbReference>
<dbReference type="SUPFAM" id="SSF48208">
    <property type="entry name" value="Six-hairpin glycosidases"/>
    <property type="match status" value="1"/>
</dbReference>
<evidence type="ECO:0000259" key="10">
    <source>
        <dbReference type="Pfam" id="PF20620"/>
    </source>
</evidence>
<keyword evidence="3" id="KW-0326">Glycosidase</keyword>
<comment type="caution">
    <text evidence="12">The sequence shown here is derived from an EMBL/GenBank/DDBJ whole genome shotgun (WGS) entry which is preliminary data.</text>
</comment>
<evidence type="ECO:0000256" key="2">
    <source>
        <dbReference type="ARBA" id="ARBA00022801"/>
    </source>
</evidence>
<evidence type="ECO:0000259" key="11">
    <source>
        <dbReference type="Pfam" id="PF20736"/>
    </source>
</evidence>
<keyword evidence="5" id="KW-0732">Signal</keyword>
<feature type="domain" description="Non-reducing end beta-L-arabinofuranosidase-like GH127 catalytic" evidence="8">
    <location>
        <begin position="41"/>
        <end position="432"/>
    </location>
</feature>
<accession>A0A3E5BNR2</accession>
<evidence type="ECO:0008006" key="14">
    <source>
        <dbReference type="Google" id="ProtNLM"/>
    </source>
</evidence>
<evidence type="ECO:0000259" key="9">
    <source>
        <dbReference type="Pfam" id="PF16375"/>
    </source>
</evidence>
<name>A0A3E5BNR2_9BACE</name>
<dbReference type="Gene3D" id="2.60.120.260">
    <property type="entry name" value="Galactose-binding domain-like"/>
    <property type="match status" value="1"/>
</dbReference>
<gene>
    <name evidence="12" type="ORF">DXB65_02645</name>
</gene>
<evidence type="ECO:0000256" key="4">
    <source>
        <dbReference type="SAM" id="Coils"/>
    </source>
</evidence>
<feature type="domain" description="Glycosyl hydrolases family 2 sugar binding" evidence="7">
    <location>
        <begin position="888"/>
        <end position="974"/>
    </location>
</feature>
<dbReference type="GO" id="GO:0004553">
    <property type="term" value="F:hydrolase activity, hydrolyzing O-glycosyl compounds"/>
    <property type="evidence" value="ECO:0007669"/>
    <property type="project" value="InterPro"/>
</dbReference>
<dbReference type="InterPro" id="IPR036156">
    <property type="entry name" value="Beta-gal/glucu_dom_sf"/>
</dbReference>
<dbReference type="PANTHER" id="PTHR31151:SF0">
    <property type="entry name" value="PROLINE-TRNA LIGASE (DUF1680)"/>
    <property type="match status" value="1"/>
</dbReference>
<reference evidence="12 13" key="1">
    <citation type="submission" date="2018-08" db="EMBL/GenBank/DDBJ databases">
        <title>A genome reference for cultivated species of the human gut microbiota.</title>
        <authorList>
            <person name="Zou Y."/>
            <person name="Xue W."/>
            <person name="Luo G."/>
        </authorList>
    </citation>
    <scope>NUCLEOTIDE SEQUENCE [LARGE SCALE GENOMIC DNA]</scope>
    <source>
        <strain evidence="12 13">OM05-15BH</strain>
    </source>
</reference>
<dbReference type="SUPFAM" id="SSF49303">
    <property type="entry name" value="beta-Galactosidase/glucuronidase domain"/>
    <property type="match status" value="1"/>
</dbReference>
<dbReference type="RefSeq" id="WP_117723250.1">
    <property type="nucleotide sequence ID" value="NZ_QSUL01000002.1"/>
</dbReference>
<dbReference type="SUPFAM" id="SSF51445">
    <property type="entry name" value="(Trans)glycosidases"/>
    <property type="match status" value="1"/>
</dbReference>
<feature type="chain" id="PRO_5017748728" description="Glycoside hydrolase family 2" evidence="5">
    <location>
        <begin position="20"/>
        <end position="1397"/>
    </location>
</feature>
<dbReference type="Pfam" id="PF20620">
    <property type="entry name" value="DUF6805"/>
    <property type="match status" value="1"/>
</dbReference>
<dbReference type="InterPro" id="IPR013783">
    <property type="entry name" value="Ig-like_fold"/>
</dbReference>
<proteinExistence type="inferred from homology"/>
<feature type="coiled-coil region" evidence="4">
    <location>
        <begin position="651"/>
        <end position="678"/>
    </location>
</feature>
<dbReference type="InterPro" id="IPR032275">
    <property type="entry name" value="DUF4986"/>
</dbReference>
<dbReference type="GO" id="GO:0005975">
    <property type="term" value="P:carbohydrate metabolic process"/>
    <property type="evidence" value="ECO:0007669"/>
    <property type="project" value="InterPro"/>
</dbReference>
<evidence type="ECO:0000256" key="3">
    <source>
        <dbReference type="ARBA" id="ARBA00023295"/>
    </source>
</evidence>
<dbReference type="InterPro" id="IPR008979">
    <property type="entry name" value="Galactose-bd-like_sf"/>
</dbReference>
<dbReference type="Pfam" id="PF07944">
    <property type="entry name" value="Beta-AFase-like_GH127_cat"/>
    <property type="match status" value="1"/>
</dbReference>
<dbReference type="InterPro" id="IPR006102">
    <property type="entry name" value="Ig-like_GH2"/>
</dbReference>
<dbReference type="InterPro" id="IPR006104">
    <property type="entry name" value="Glyco_hydro_2_N"/>
</dbReference>
<evidence type="ECO:0000259" key="8">
    <source>
        <dbReference type="Pfam" id="PF07944"/>
    </source>
</evidence>
<dbReference type="InterPro" id="IPR017853">
    <property type="entry name" value="GH"/>
</dbReference>
<protein>
    <recommendedName>
        <fullName evidence="14">Glycoside hydrolase family 2</fullName>
    </recommendedName>
</protein>
<dbReference type="Gene3D" id="2.60.40.10">
    <property type="entry name" value="Immunoglobulins"/>
    <property type="match status" value="1"/>
</dbReference>
<dbReference type="Proteomes" id="UP000260983">
    <property type="component" value="Unassembled WGS sequence"/>
</dbReference>
<dbReference type="Gene3D" id="3.20.20.80">
    <property type="entry name" value="Glycosidases"/>
    <property type="match status" value="1"/>
</dbReference>
<dbReference type="InterPro" id="IPR046544">
    <property type="entry name" value="GH146_SB_dom"/>
</dbReference>
<keyword evidence="4" id="KW-0175">Coiled coil</keyword>
<dbReference type="InterPro" id="IPR012878">
    <property type="entry name" value="Beta-AFase-like_GH127_cat"/>
</dbReference>
<evidence type="ECO:0000313" key="13">
    <source>
        <dbReference type="Proteomes" id="UP000260983"/>
    </source>
</evidence>
<sequence>MKNVLVLFCCLLTFSGIYAQENKVKVLPANGDKVSLFSLKDVRLLDSDFKHIMDLNHEYLLSLEPDRLLSWFRREAGLTPKAQPYPFWESEWMGGHGPLPGHIMGFYLSGISMMYASTGDAAILDRLRYILKELSLCQQAGGDGYLLPTINGRVVFENVLKGDFKTSNPFIETPHDLTWEPVYVMNKIMLGLYQVYMHCDLVQAKDILVKMADWFGYSILDKLSHEDIQKLLVCEHGSINESFINVYEVTGEEKYLKWAQMLNDEDMWVPMAEGKDILQGWHANTQIPKFTGFESVYRYDDNEKFTKAARFFWETVVNKHTWVMGGNSTGEHFFAPEEFERRIELNGGPESCNSVNMLRLTERLYCDYGEVEKVDYYEKVLFNHILANYDPDQGMCTYYTSMKPGHYKIYGTPYDSFWCCTGTGFEQTSKFGQMIYAHTDDDLYVNMFIPSVVSWKEGVQVRQETSFPDESATHLIISGNSQFKLKVRCPYWVGTSSLTVKINGKQQKLNSGGDGYISIDRQWKDGDRIDISLPMKIEVVPLNEATNYLAFKYGPIVLAAEIADDQLRKEDFRSARSTIAWKNYPVLKVPAFFGNSQRIASAITRNKEERLAFSCSNGKVVSQPAELVPFNRIHWSRYAVYFRHYDRKELYWQAYKEQDELEAKLRKEEQELDARTVDRVIIANQESEKAHKMEAVFSSSGRDWRDASKGGYFMYELKVLPGVKQLLCLQLLGSDAGNRIFDILIDGKPIQTINLSTPNPEHTGLYRRYIDIPDNCIGQKKVVTVKFQAKNGSMAGGIFDVRILSANSLGWRPAEAAIMTPWGEQIVPEHVLEEYPRPQMQRGEWMNLNGLWDFTKGVHSDTYDAKREFERKILVPFPVESALSGIMEVDANNADKNYWYRRTFTLPENYKGKDLLLHFGAVDWECEVYVNGKKVGVHEGGYDAFSFNITPYLRKNAQQELAVKVSDSQWAGGHPHGKQSLNPNGIWYTPVTGIWQTVWLEPVSKNYLSDFLIIPDIDKEQIKVTLTPNAVSGSMSAVIRLLADNREVARTEVSSFGKEVYLPVKNPQLWSPDSPFLYDVEIELQKGGKTVDCVKSYVGMRKIALEKKDGKPCIYLNNQPLFQYGVLDQGWWPDGLYTAPSDEALEFDIRKTKEMGFNMIRKHVKVEPARWYYHCDRLGMLVWQDIPNATTNTDRNEWVETNFVREAHNIMGNLKNVPSIITWVVFNEGWGQYDRKEFEGKREAYTRMAVQKVQERSNGRLVNAASGWFDYEIGDMIDKHHYPLPAVYDNPENHRAVACGEYGGINLKIDNHIWAGSEVNYTTVDNAEALKNLFIEYAGKVKELKEQKGLCAAVYTQITDVESEINGLITYDRKVIKWNERQLKEVQEVLKNIRVMK</sequence>
<dbReference type="InterPro" id="IPR049046">
    <property type="entry name" value="Beta-AFase-like_GH127_middle"/>
</dbReference>
<feature type="domain" description="Glycoside hydrolase GH146 substrate-binding" evidence="10">
    <location>
        <begin position="671"/>
        <end position="804"/>
    </location>
</feature>
<organism evidence="12 13">
    <name type="scientific">Bacteroides oleiciplenus</name>
    <dbReference type="NCBI Taxonomy" id="626931"/>
    <lineage>
        <taxon>Bacteria</taxon>
        <taxon>Pseudomonadati</taxon>
        <taxon>Bacteroidota</taxon>
        <taxon>Bacteroidia</taxon>
        <taxon>Bacteroidales</taxon>
        <taxon>Bacteroidaceae</taxon>
        <taxon>Bacteroides</taxon>
    </lineage>
</organism>
<dbReference type="Pfam" id="PF16375">
    <property type="entry name" value="DUF4986"/>
    <property type="match status" value="1"/>
</dbReference>
<dbReference type="EMBL" id="QSUL01000002">
    <property type="protein sequence ID" value="RGN39254.1"/>
    <property type="molecule type" value="Genomic_DNA"/>
</dbReference>
<dbReference type="SUPFAM" id="SSF49785">
    <property type="entry name" value="Galactose-binding domain-like"/>
    <property type="match status" value="1"/>
</dbReference>